<name>A0AAV4NQY9_CAEEX</name>
<dbReference type="EMBL" id="BPLR01021214">
    <property type="protein sequence ID" value="GIX87212.1"/>
    <property type="molecule type" value="Genomic_DNA"/>
</dbReference>
<dbReference type="AlphaFoldDB" id="A0AAV4NQY9"/>
<evidence type="ECO:0000313" key="3">
    <source>
        <dbReference type="EMBL" id="GIX87212.1"/>
    </source>
</evidence>
<evidence type="ECO:0000313" key="4">
    <source>
        <dbReference type="Proteomes" id="UP001054945"/>
    </source>
</evidence>
<feature type="region of interest" description="Disordered" evidence="1">
    <location>
        <begin position="1"/>
        <end position="50"/>
    </location>
</feature>
<proteinExistence type="predicted"/>
<organism evidence="3 4">
    <name type="scientific">Caerostris extrusa</name>
    <name type="common">Bark spider</name>
    <name type="synonym">Caerostris bankana</name>
    <dbReference type="NCBI Taxonomy" id="172846"/>
    <lineage>
        <taxon>Eukaryota</taxon>
        <taxon>Metazoa</taxon>
        <taxon>Ecdysozoa</taxon>
        <taxon>Arthropoda</taxon>
        <taxon>Chelicerata</taxon>
        <taxon>Arachnida</taxon>
        <taxon>Araneae</taxon>
        <taxon>Araneomorphae</taxon>
        <taxon>Entelegynae</taxon>
        <taxon>Araneoidea</taxon>
        <taxon>Araneidae</taxon>
        <taxon>Caerostris</taxon>
    </lineage>
</organism>
<protein>
    <submittedName>
        <fullName evidence="3">Uncharacterized protein</fullName>
    </submittedName>
</protein>
<keyword evidence="2" id="KW-0812">Transmembrane</keyword>
<feature type="compositionally biased region" description="Basic and acidic residues" evidence="1">
    <location>
        <begin position="1"/>
        <end position="18"/>
    </location>
</feature>
<feature type="transmembrane region" description="Helical" evidence="2">
    <location>
        <begin position="71"/>
        <end position="90"/>
    </location>
</feature>
<feature type="compositionally biased region" description="Polar residues" evidence="1">
    <location>
        <begin position="20"/>
        <end position="32"/>
    </location>
</feature>
<dbReference type="Proteomes" id="UP001054945">
    <property type="component" value="Unassembled WGS sequence"/>
</dbReference>
<keyword evidence="2" id="KW-0472">Membrane</keyword>
<feature type="compositionally biased region" description="Basic and acidic residues" evidence="1">
    <location>
        <begin position="39"/>
        <end position="50"/>
    </location>
</feature>
<accession>A0AAV4NQY9</accession>
<gene>
    <name evidence="3" type="ORF">CEXT_598081</name>
</gene>
<keyword evidence="4" id="KW-1185">Reference proteome</keyword>
<evidence type="ECO:0000256" key="2">
    <source>
        <dbReference type="SAM" id="Phobius"/>
    </source>
</evidence>
<comment type="caution">
    <text evidence="3">The sequence shown here is derived from an EMBL/GenBank/DDBJ whole genome shotgun (WGS) entry which is preliminary data.</text>
</comment>
<reference evidence="3 4" key="1">
    <citation type="submission" date="2021-06" db="EMBL/GenBank/DDBJ databases">
        <title>Caerostris extrusa draft genome.</title>
        <authorList>
            <person name="Kono N."/>
            <person name="Arakawa K."/>
        </authorList>
    </citation>
    <scope>NUCLEOTIDE SEQUENCE [LARGE SCALE GENOMIC DNA]</scope>
</reference>
<sequence>MRPVPEEREQGLNSERRTFGNRTGPSVRQGPSQPRRGAAPRDNRPLHRDTTNDSCIETAVCYLPLNKNWKLLWRCVILFCVLLSIFVKHVCTLCRCVRMTVTTQVKASTIKQFTQVYNIFACVHSNHIRKLKPLQIHKGGFPAAPAGILHGTASTAEPAMLSSMFAVISIQRAEL</sequence>
<evidence type="ECO:0000256" key="1">
    <source>
        <dbReference type="SAM" id="MobiDB-lite"/>
    </source>
</evidence>
<keyword evidence="2" id="KW-1133">Transmembrane helix</keyword>